<evidence type="ECO:0000256" key="3">
    <source>
        <dbReference type="ARBA" id="ARBA00022692"/>
    </source>
</evidence>
<evidence type="ECO:0000256" key="6">
    <source>
        <dbReference type="SAM" id="Phobius"/>
    </source>
</evidence>
<keyword evidence="5 6" id="KW-0472">Membrane</keyword>
<dbReference type="NCBIfam" id="TIGR02900">
    <property type="entry name" value="spore_V_B"/>
    <property type="match status" value="1"/>
</dbReference>
<feature type="transmembrane region" description="Helical" evidence="6">
    <location>
        <begin position="338"/>
        <end position="362"/>
    </location>
</feature>
<feature type="transmembrane region" description="Helical" evidence="6">
    <location>
        <begin position="44"/>
        <end position="68"/>
    </location>
</feature>
<evidence type="ECO:0000313" key="8">
    <source>
        <dbReference type="Proteomes" id="UP000256869"/>
    </source>
</evidence>
<keyword evidence="3 6" id="KW-0812">Transmembrane</keyword>
<comment type="caution">
    <text evidence="7">The sequence shown here is derived from an EMBL/GenBank/DDBJ whole genome shotgun (WGS) entry which is preliminary data.</text>
</comment>
<dbReference type="AlphaFoldDB" id="A0A3D9IQS8"/>
<feature type="transmembrane region" description="Helical" evidence="6">
    <location>
        <begin position="188"/>
        <end position="209"/>
    </location>
</feature>
<feature type="transmembrane region" description="Helical" evidence="6">
    <location>
        <begin position="121"/>
        <end position="142"/>
    </location>
</feature>
<feature type="transmembrane region" description="Helical" evidence="6">
    <location>
        <begin position="491"/>
        <end position="509"/>
    </location>
</feature>
<dbReference type="CDD" id="cd13124">
    <property type="entry name" value="MATE_SpoVB_like"/>
    <property type="match status" value="1"/>
</dbReference>
<dbReference type="EMBL" id="QRDY01000003">
    <property type="protein sequence ID" value="RED64144.1"/>
    <property type="molecule type" value="Genomic_DNA"/>
</dbReference>
<feature type="transmembrane region" description="Helical" evidence="6">
    <location>
        <begin position="163"/>
        <end position="182"/>
    </location>
</feature>
<feature type="transmembrane region" description="Helical" evidence="6">
    <location>
        <begin position="461"/>
        <end position="479"/>
    </location>
</feature>
<feature type="transmembrane region" description="Helical" evidence="6">
    <location>
        <begin position="12"/>
        <end position="32"/>
    </location>
</feature>
<evidence type="ECO:0000256" key="4">
    <source>
        <dbReference type="ARBA" id="ARBA00022989"/>
    </source>
</evidence>
<proteinExistence type="predicted"/>
<feature type="transmembrane region" description="Helical" evidence="6">
    <location>
        <begin position="268"/>
        <end position="287"/>
    </location>
</feature>
<dbReference type="PIRSF" id="PIRSF038958">
    <property type="entry name" value="PG_synth_SpoVB"/>
    <property type="match status" value="1"/>
</dbReference>
<dbReference type="Proteomes" id="UP000256869">
    <property type="component" value="Unassembled WGS sequence"/>
</dbReference>
<feature type="transmembrane region" description="Helical" evidence="6">
    <location>
        <begin position="374"/>
        <end position="394"/>
    </location>
</feature>
<dbReference type="GO" id="GO:0005886">
    <property type="term" value="C:plasma membrane"/>
    <property type="evidence" value="ECO:0007669"/>
    <property type="project" value="UniProtKB-SubCell"/>
</dbReference>
<dbReference type="PANTHER" id="PTHR30250:SF24">
    <property type="entry name" value="STAGE V SPORULATION PROTEIN B"/>
    <property type="match status" value="1"/>
</dbReference>
<dbReference type="InterPro" id="IPR002797">
    <property type="entry name" value="Polysacc_synth"/>
</dbReference>
<accession>A0A3D9IQS8</accession>
<reference evidence="7 8" key="1">
    <citation type="submission" date="2018-07" db="EMBL/GenBank/DDBJ databases">
        <title>Genomic Encyclopedia of Type Strains, Phase III (KMG-III): the genomes of soil and plant-associated and newly described type strains.</title>
        <authorList>
            <person name="Whitman W."/>
        </authorList>
    </citation>
    <scope>NUCLEOTIDE SEQUENCE [LARGE SCALE GENOMIC DNA]</scope>
    <source>
        <strain evidence="7 8">CECT 8236</strain>
    </source>
</reference>
<gene>
    <name evidence="7" type="ORF">DFP95_103387</name>
</gene>
<keyword evidence="8" id="KW-1185">Reference proteome</keyword>
<evidence type="ECO:0000313" key="7">
    <source>
        <dbReference type="EMBL" id="RED64144.1"/>
    </source>
</evidence>
<dbReference type="InterPro" id="IPR014249">
    <property type="entry name" value="Spore_V_B"/>
</dbReference>
<feature type="transmembrane region" description="Helical" evidence="6">
    <location>
        <begin position="426"/>
        <end position="449"/>
    </location>
</feature>
<feature type="transmembrane region" description="Helical" evidence="6">
    <location>
        <begin position="401"/>
        <end position="420"/>
    </location>
</feature>
<name>A0A3D9IQS8_9BACL</name>
<dbReference type="PANTHER" id="PTHR30250">
    <property type="entry name" value="PST FAMILY PREDICTED COLANIC ACID TRANSPORTER"/>
    <property type="match status" value="1"/>
</dbReference>
<comment type="subcellular location">
    <subcellularLocation>
        <location evidence="1">Cell membrane</location>
        <topology evidence="1">Multi-pass membrane protein</topology>
    </subcellularLocation>
</comment>
<protein>
    <submittedName>
        <fullName evidence="7">Stage V sporulation protein B</fullName>
    </submittedName>
</protein>
<evidence type="ECO:0000256" key="5">
    <source>
        <dbReference type="ARBA" id="ARBA00023136"/>
    </source>
</evidence>
<feature type="transmembrane region" description="Helical" evidence="6">
    <location>
        <begin position="89"/>
        <end position="109"/>
    </location>
</feature>
<sequence>MSLRKQSFIQGAMILLAAGLLNRILGFVPRIALPRMIGAEGVGLIQLVYPFTIVLLTIIAGGIPLAVAKMVAEADSKGDRHAVKRILRVAVLLALSISLVCAAICFALSDMISTRIMTDSRVHTAFLTMIPVLPLVAVSSVWRGYFQGKQNMIPTALSQTSETIFRIVLTLLFVWMFLPYGLEMAAAGAVLGMVVGEIAGLVVLGIQFVQDRKKKPEGNVTADNQTAALATKPVTGNTSYLKPLLLTAIPVTGSKLVGSLSYLLESILTVRSLTFAGVAVAGATAQYGALQGMVIPLLLLPGALTYSLAVSLVPALSEAASRGDWATIHVRLHQSMRLAVVTGAPFVVLLGLLAGPICTLLYGNDSMANMLRWMAPLAIFLYMQAPLQAALQALNRPGTALFNTFAGAAVKLILIAQLAADPQFGILGAVIAIGVNMVLVTLLHWISVARLTGFRMKPLDFLKVTLAMIVMSAVALRIWNVDLLGHGGAKLVVACFIAIVVYLLLLIWLRLIDRHDVARIPVFGSFFAPRKRS</sequence>
<dbReference type="InterPro" id="IPR050833">
    <property type="entry name" value="Poly_Biosynth_Transport"/>
</dbReference>
<dbReference type="Pfam" id="PF01943">
    <property type="entry name" value="Polysacc_synt"/>
    <property type="match status" value="1"/>
</dbReference>
<evidence type="ECO:0000256" key="2">
    <source>
        <dbReference type="ARBA" id="ARBA00022475"/>
    </source>
</evidence>
<organism evidence="7 8">
    <name type="scientific">Cohnella lupini</name>
    <dbReference type="NCBI Taxonomy" id="1294267"/>
    <lineage>
        <taxon>Bacteria</taxon>
        <taxon>Bacillati</taxon>
        <taxon>Bacillota</taxon>
        <taxon>Bacilli</taxon>
        <taxon>Bacillales</taxon>
        <taxon>Paenibacillaceae</taxon>
        <taxon>Cohnella</taxon>
    </lineage>
</organism>
<feature type="transmembrane region" description="Helical" evidence="6">
    <location>
        <begin position="293"/>
        <end position="317"/>
    </location>
</feature>
<keyword evidence="4 6" id="KW-1133">Transmembrane helix</keyword>
<keyword evidence="2" id="KW-1003">Cell membrane</keyword>
<evidence type="ECO:0000256" key="1">
    <source>
        <dbReference type="ARBA" id="ARBA00004651"/>
    </source>
</evidence>
<dbReference type="InterPro" id="IPR024923">
    <property type="entry name" value="PG_synth_SpoVB"/>
</dbReference>